<organism evidence="1 2">
    <name type="scientific">Sunxiuqinia elliptica</name>
    <dbReference type="NCBI Taxonomy" id="655355"/>
    <lineage>
        <taxon>Bacteria</taxon>
        <taxon>Pseudomonadati</taxon>
        <taxon>Bacteroidota</taxon>
        <taxon>Bacteroidia</taxon>
        <taxon>Marinilabiliales</taxon>
        <taxon>Prolixibacteraceae</taxon>
        <taxon>Sunxiuqinia</taxon>
    </lineage>
</organism>
<protein>
    <submittedName>
        <fullName evidence="1">Uncharacterized protein</fullName>
    </submittedName>
</protein>
<reference evidence="1 2" key="1">
    <citation type="submission" date="2016-10" db="EMBL/GenBank/DDBJ databases">
        <authorList>
            <person name="de Groot N.N."/>
        </authorList>
    </citation>
    <scope>NUCLEOTIDE SEQUENCE [LARGE SCALE GENOMIC DNA]</scope>
    <source>
        <strain evidence="1 2">CGMCC 1.9156</strain>
    </source>
</reference>
<dbReference type="AlphaFoldDB" id="A0A1I2CCC5"/>
<proteinExistence type="predicted"/>
<accession>A0A1I2CCC5</accession>
<keyword evidence="2" id="KW-1185">Reference proteome</keyword>
<sequence>MANTDDYNAKLATIQAIPNEEVQEPTIPVEVALQEAENLYHWSLNDAETLQVVGITQSMIYDLPVRAGAAREAQSIWNKDYRSQQEAQKEWAVQAPLAYAMRTDLLQTMRFAYRKDDALLSRVSAITDGSGHADMIQDLNDIAVLGRENPDPLTAIGFDLEELTVAATRADEMADLLAEANGDKADPNESKIIRDKAYTHLKELVDEIREAGKYAFRNDKHRLKGYASQYWRKLHRRQSSASSEVTE</sequence>
<gene>
    <name evidence="1" type="ORF">SAMN05216283_101687</name>
</gene>
<dbReference type="RefSeq" id="WP_093918401.1">
    <property type="nucleotide sequence ID" value="NZ_FONW01000001.1"/>
</dbReference>
<evidence type="ECO:0000313" key="2">
    <source>
        <dbReference type="Proteomes" id="UP000198964"/>
    </source>
</evidence>
<dbReference type="EMBL" id="FONW01000001">
    <property type="protein sequence ID" value="SFE65815.1"/>
    <property type="molecule type" value="Genomic_DNA"/>
</dbReference>
<dbReference type="Proteomes" id="UP000198964">
    <property type="component" value="Unassembled WGS sequence"/>
</dbReference>
<name>A0A1I2CCC5_9BACT</name>
<evidence type="ECO:0000313" key="1">
    <source>
        <dbReference type="EMBL" id="SFE65815.1"/>
    </source>
</evidence>